<evidence type="ECO:0000313" key="2">
    <source>
        <dbReference type="Proteomes" id="UP000595197"/>
    </source>
</evidence>
<keyword evidence="2" id="KW-1185">Reference proteome</keyword>
<dbReference type="Proteomes" id="UP000595197">
    <property type="component" value="Chromosome"/>
</dbReference>
<protein>
    <recommendedName>
        <fullName evidence="3">DUF2188 domain-containing protein</fullName>
    </recommendedName>
</protein>
<proteinExistence type="predicted"/>
<evidence type="ECO:0008006" key="3">
    <source>
        <dbReference type="Google" id="ProtNLM"/>
    </source>
</evidence>
<sequence>MGTNEFFVTTRIGKWYVDNGTESHGPYLSQHDATADAIDAAEQVSGRKKPAAVLLKLPGSKASPVWTSRRGREGVTIEPAVEAEVQEIL</sequence>
<evidence type="ECO:0000313" key="1">
    <source>
        <dbReference type="EMBL" id="QQP88651.1"/>
    </source>
</evidence>
<gene>
    <name evidence="1" type="ORF">IGS68_21915</name>
</gene>
<name>A0ABX7B6B0_9PROT</name>
<dbReference type="EMBL" id="CP067420">
    <property type="protein sequence ID" value="QQP88651.1"/>
    <property type="molecule type" value="Genomic_DNA"/>
</dbReference>
<organism evidence="1 2">
    <name type="scientific">Skermanella cutis</name>
    <dbReference type="NCBI Taxonomy" id="2775420"/>
    <lineage>
        <taxon>Bacteria</taxon>
        <taxon>Pseudomonadati</taxon>
        <taxon>Pseudomonadota</taxon>
        <taxon>Alphaproteobacteria</taxon>
        <taxon>Rhodospirillales</taxon>
        <taxon>Azospirillaceae</taxon>
        <taxon>Skermanella</taxon>
    </lineage>
</organism>
<accession>A0ABX7B6B0</accession>
<dbReference type="RefSeq" id="WP_201073851.1">
    <property type="nucleotide sequence ID" value="NZ_CP067420.1"/>
</dbReference>
<reference evidence="1" key="1">
    <citation type="submission" date="2021-02" db="EMBL/GenBank/DDBJ databases">
        <title>Skermanella TT6 skin isolate.</title>
        <authorList>
            <person name="Lee K."/>
            <person name="Ganzorig M."/>
        </authorList>
    </citation>
    <scope>NUCLEOTIDE SEQUENCE</scope>
    <source>
        <strain evidence="1">TT6</strain>
    </source>
</reference>